<feature type="compositionally biased region" description="Basic and acidic residues" evidence="1">
    <location>
        <begin position="255"/>
        <end position="272"/>
    </location>
</feature>
<evidence type="ECO:0000313" key="2">
    <source>
        <dbReference type="EMBL" id="KAF9486905.1"/>
    </source>
</evidence>
<reference evidence="2" key="1">
    <citation type="submission" date="2020-11" db="EMBL/GenBank/DDBJ databases">
        <authorList>
            <consortium name="DOE Joint Genome Institute"/>
            <person name="Ahrendt S."/>
            <person name="Riley R."/>
            <person name="Andreopoulos W."/>
            <person name="Labutti K."/>
            <person name="Pangilinan J."/>
            <person name="Ruiz-Duenas F.J."/>
            <person name="Barrasa J.M."/>
            <person name="Sanchez-Garcia M."/>
            <person name="Camarero S."/>
            <person name="Miyauchi S."/>
            <person name="Serrano A."/>
            <person name="Linde D."/>
            <person name="Babiker R."/>
            <person name="Drula E."/>
            <person name="Ayuso-Fernandez I."/>
            <person name="Pacheco R."/>
            <person name="Padilla G."/>
            <person name="Ferreira P."/>
            <person name="Barriuso J."/>
            <person name="Kellner H."/>
            <person name="Castanera R."/>
            <person name="Alfaro M."/>
            <person name="Ramirez L."/>
            <person name="Pisabarro A.G."/>
            <person name="Kuo A."/>
            <person name="Tritt A."/>
            <person name="Lipzen A."/>
            <person name="He G."/>
            <person name="Yan M."/>
            <person name="Ng V."/>
            <person name="Cullen D."/>
            <person name="Martin F."/>
            <person name="Rosso M.-N."/>
            <person name="Henrissat B."/>
            <person name="Hibbett D."/>
            <person name="Martinez A.T."/>
            <person name="Grigoriev I.V."/>
        </authorList>
    </citation>
    <scope>NUCLEOTIDE SEQUENCE</scope>
    <source>
        <strain evidence="2">ATCC 90797</strain>
    </source>
</reference>
<organism evidence="2 3">
    <name type="scientific">Pleurotus eryngii</name>
    <name type="common">Boletus of the steppes</name>
    <dbReference type="NCBI Taxonomy" id="5323"/>
    <lineage>
        <taxon>Eukaryota</taxon>
        <taxon>Fungi</taxon>
        <taxon>Dikarya</taxon>
        <taxon>Basidiomycota</taxon>
        <taxon>Agaricomycotina</taxon>
        <taxon>Agaricomycetes</taxon>
        <taxon>Agaricomycetidae</taxon>
        <taxon>Agaricales</taxon>
        <taxon>Pleurotineae</taxon>
        <taxon>Pleurotaceae</taxon>
        <taxon>Pleurotus</taxon>
    </lineage>
</organism>
<sequence>MSSRSSVKSTHSKRDQRTRSRSRLSTSHTSSHSATCSVTLQADDTGSRSREVQDQRIPDKTVTAVRCAGFRIHVPHVTQRRGSAGMKPTIRRNNQTGHIQHQGDHRQERRRAGGLAFAHVLIRALMDLEHRPTAAIHNHATLEHQLIITIGRTAVQIIAAHDMEVQHVAVLARVPVKVSGLTLKRQLEANRQRHPLPRVLVNPPLRLLNDRNLQPRTLPQIPLIHPRLVNPPLRLLNNRNLQPRIVPPGGWNFPERSRESCSHCGRGSRDADSDNEIPENDRRSYHSDEELDDEDEEVHNAQSNCRTCGGERRRRKTTAAIRRDVLLKQKRSESSTVRKEFLDECRRLFKKTLKVKNDADYAYYEGATAEEINSWVANQGPGPSEENLKLDMEGGVGSEWNAEVMHILMDKLRKYCLANKVLKKNPREDG</sequence>
<keyword evidence="3" id="KW-1185">Reference proteome</keyword>
<evidence type="ECO:0000256" key="1">
    <source>
        <dbReference type="SAM" id="MobiDB-lite"/>
    </source>
</evidence>
<proteinExistence type="predicted"/>
<dbReference type="AlphaFoldDB" id="A0A9P5ZGX0"/>
<dbReference type="Proteomes" id="UP000807025">
    <property type="component" value="Unassembled WGS sequence"/>
</dbReference>
<protein>
    <submittedName>
        <fullName evidence="2">Uncharacterized protein</fullName>
    </submittedName>
</protein>
<feature type="non-terminal residue" evidence="2">
    <location>
        <position position="430"/>
    </location>
</feature>
<gene>
    <name evidence="2" type="ORF">BDN71DRAFT_1437246</name>
</gene>
<dbReference type="EMBL" id="MU154862">
    <property type="protein sequence ID" value="KAF9486905.1"/>
    <property type="molecule type" value="Genomic_DNA"/>
</dbReference>
<feature type="compositionally biased region" description="Basic and acidic residues" evidence="1">
    <location>
        <begin position="279"/>
        <end position="288"/>
    </location>
</feature>
<feature type="region of interest" description="Disordered" evidence="1">
    <location>
        <begin position="1"/>
        <end position="58"/>
    </location>
</feature>
<feature type="compositionally biased region" description="Low complexity" evidence="1">
    <location>
        <begin position="23"/>
        <end position="39"/>
    </location>
</feature>
<evidence type="ECO:0000313" key="3">
    <source>
        <dbReference type="Proteomes" id="UP000807025"/>
    </source>
</evidence>
<feature type="compositionally biased region" description="Basic and acidic residues" evidence="1">
    <location>
        <begin position="45"/>
        <end position="58"/>
    </location>
</feature>
<name>A0A9P5ZGX0_PLEER</name>
<comment type="caution">
    <text evidence="2">The sequence shown here is derived from an EMBL/GenBank/DDBJ whole genome shotgun (WGS) entry which is preliminary data.</text>
</comment>
<accession>A0A9P5ZGX0</accession>
<feature type="region of interest" description="Disordered" evidence="1">
    <location>
        <begin position="246"/>
        <end position="313"/>
    </location>
</feature>
<feature type="region of interest" description="Disordered" evidence="1">
    <location>
        <begin position="79"/>
        <end position="107"/>
    </location>
</feature>